<dbReference type="InterPro" id="IPR005895">
    <property type="entry name" value="ABC_transptr_haem_export_CcmA"/>
</dbReference>
<keyword evidence="1" id="KW-0813">Transport</keyword>
<evidence type="ECO:0000256" key="6">
    <source>
        <dbReference type="ARBA" id="ARBA00022967"/>
    </source>
</evidence>
<evidence type="ECO:0000313" key="10">
    <source>
        <dbReference type="Proteomes" id="UP000035352"/>
    </source>
</evidence>
<keyword evidence="7" id="KW-0472">Membrane</keyword>
<dbReference type="SMART" id="SM00382">
    <property type="entry name" value="AAA"/>
    <property type="match status" value="1"/>
</dbReference>
<reference evidence="9 10" key="1">
    <citation type="submission" date="2015-05" db="EMBL/GenBank/DDBJ databases">
        <authorList>
            <person name="Tang B."/>
            <person name="Yu Y."/>
        </authorList>
    </citation>
    <scope>NUCLEOTIDE SEQUENCE [LARGE SCALE GENOMIC DNA]</scope>
    <source>
        <strain evidence="9 10">DSM 7029</strain>
    </source>
</reference>
<dbReference type="EMBL" id="CP011371">
    <property type="protein sequence ID" value="AKJ29240.1"/>
    <property type="molecule type" value="Genomic_DNA"/>
</dbReference>
<dbReference type="GO" id="GO:0016887">
    <property type="term" value="F:ATP hydrolysis activity"/>
    <property type="evidence" value="ECO:0007669"/>
    <property type="project" value="InterPro"/>
</dbReference>
<keyword evidence="6" id="KW-1278">Translocase</keyword>
<feature type="domain" description="ABC transporter" evidence="8">
    <location>
        <begin position="12"/>
        <end position="219"/>
    </location>
</feature>
<dbReference type="PANTHER" id="PTHR43499">
    <property type="entry name" value="ABC TRANSPORTER I FAMILY MEMBER 1"/>
    <property type="match status" value="1"/>
</dbReference>
<keyword evidence="5 9" id="KW-0067">ATP-binding</keyword>
<dbReference type="PATRIC" id="fig|413882.6.peg.2663"/>
<evidence type="ECO:0000256" key="3">
    <source>
        <dbReference type="ARBA" id="ARBA00022741"/>
    </source>
</evidence>
<sequence length="219" mass="23388">MSTPAVSHAEPPRLATVQLACRRAGRLLFQALDLQVPAGQVVWVRGRNGSGKTSLLRLAAGLVAPEAGQVLWGGVPVREGARAGARPAFVGHAHALQQDFTVTQALQFLLRLQGGPSDTATVHGALHRMGLQGHRETPVRSLSQGQRRRAALARLAVPEPAPLWLLDEPYDALDADGIERLNALLCDQLLRGGSVLLTSHQAVDLGPMRVGEIDLDGYH</sequence>
<evidence type="ECO:0000256" key="5">
    <source>
        <dbReference type="ARBA" id="ARBA00022840"/>
    </source>
</evidence>
<organism evidence="9 10">
    <name type="scientific">Caldimonas brevitalea</name>
    <dbReference type="NCBI Taxonomy" id="413882"/>
    <lineage>
        <taxon>Bacteria</taxon>
        <taxon>Pseudomonadati</taxon>
        <taxon>Pseudomonadota</taxon>
        <taxon>Betaproteobacteria</taxon>
        <taxon>Burkholderiales</taxon>
        <taxon>Sphaerotilaceae</taxon>
        <taxon>Caldimonas</taxon>
    </lineage>
</organism>
<keyword evidence="2" id="KW-1003">Cell membrane</keyword>
<keyword evidence="3" id="KW-0547">Nucleotide-binding</keyword>
<dbReference type="AlphaFoldDB" id="A0A0G3BRS7"/>
<dbReference type="PANTHER" id="PTHR43499:SF1">
    <property type="entry name" value="ABC TRANSPORTER I FAMILY MEMBER 1"/>
    <property type="match status" value="1"/>
</dbReference>
<dbReference type="Pfam" id="PF00005">
    <property type="entry name" value="ABC_tran"/>
    <property type="match status" value="1"/>
</dbReference>
<dbReference type="PROSITE" id="PS00211">
    <property type="entry name" value="ABC_TRANSPORTER_1"/>
    <property type="match status" value="1"/>
</dbReference>
<evidence type="ECO:0000313" key="9">
    <source>
        <dbReference type="EMBL" id="AKJ29240.1"/>
    </source>
</evidence>
<evidence type="ECO:0000256" key="1">
    <source>
        <dbReference type="ARBA" id="ARBA00022448"/>
    </source>
</evidence>
<gene>
    <name evidence="9" type="primary">ccmA</name>
    <name evidence="9" type="ORF">AAW51_2549</name>
</gene>
<dbReference type="GO" id="GO:0017004">
    <property type="term" value="P:cytochrome complex assembly"/>
    <property type="evidence" value="ECO:0007669"/>
    <property type="project" value="UniProtKB-KW"/>
</dbReference>
<dbReference type="KEGG" id="pbh:AAW51_2549"/>
<evidence type="ECO:0000256" key="2">
    <source>
        <dbReference type="ARBA" id="ARBA00022475"/>
    </source>
</evidence>
<dbReference type="InterPro" id="IPR017871">
    <property type="entry name" value="ABC_transporter-like_CS"/>
</dbReference>
<dbReference type="OrthoDB" id="9800654at2"/>
<dbReference type="SUPFAM" id="SSF52540">
    <property type="entry name" value="P-loop containing nucleoside triphosphate hydrolases"/>
    <property type="match status" value="1"/>
</dbReference>
<dbReference type="Gene3D" id="3.40.50.300">
    <property type="entry name" value="P-loop containing nucleotide triphosphate hydrolases"/>
    <property type="match status" value="1"/>
</dbReference>
<dbReference type="InterPro" id="IPR027417">
    <property type="entry name" value="P-loop_NTPase"/>
</dbReference>
<evidence type="ECO:0000259" key="8">
    <source>
        <dbReference type="PROSITE" id="PS50893"/>
    </source>
</evidence>
<dbReference type="GO" id="GO:0005524">
    <property type="term" value="F:ATP binding"/>
    <property type="evidence" value="ECO:0007669"/>
    <property type="project" value="UniProtKB-KW"/>
</dbReference>
<dbReference type="NCBIfam" id="TIGR01189">
    <property type="entry name" value="ccmA"/>
    <property type="match status" value="1"/>
</dbReference>
<dbReference type="STRING" id="413882.AAW51_2549"/>
<dbReference type="PROSITE" id="PS50893">
    <property type="entry name" value="ABC_TRANSPORTER_2"/>
    <property type="match status" value="1"/>
</dbReference>
<name>A0A0G3BRS7_9BURK</name>
<evidence type="ECO:0000256" key="7">
    <source>
        <dbReference type="ARBA" id="ARBA00023136"/>
    </source>
</evidence>
<dbReference type="Proteomes" id="UP000035352">
    <property type="component" value="Chromosome"/>
</dbReference>
<evidence type="ECO:0000256" key="4">
    <source>
        <dbReference type="ARBA" id="ARBA00022748"/>
    </source>
</evidence>
<protein>
    <submittedName>
        <fullName evidence="9">Heme ABC transporter ATP-binding protein</fullName>
    </submittedName>
</protein>
<proteinExistence type="predicted"/>
<dbReference type="GO" id="GO:0022857">
    <property type="term" value="F:transmembrane transporter activity"/>
    <property type="evidence" value="ECO:0007669"/>
    <property type="project" value="InterPro"/>
</dbReference>
<accession>A0A0G3BRS7</accession>
<dbReference type="NCBIfam" id="NF010061">
    <property type="entry name" value="PRK13538.1"/>
    <property type="match status" value="1"/>
</dbReference>
<keyword evidence="4" id="KW-0201">Cytochrome c-type biogenesis</keyword>
<keyword evidence="10" id="KW-1185">Reference proteome</keyword>
<dbReference type="InterPro" id="IPR003439">
    <property type="entry name" value="ABC_transporter-like_ATP-bd"/>
</dbReference>
<dbReference type="InterPro" id="IPR003593">
    <property type="entry name" value="AAA+_ATPase"/>
</dbReference>